<proteinExistence type="predicted"/>
<protein>
    <submittedName>
        <fullName evidence="1">Uncharacterized protein</fullName>
    </submittedName>
</protein>
<dbReference type="Proteomes" id="UP001054837">
    <property type="component" value="Unassembled WGS sequence"/>
</dbReference>
<gene>
    <name evidence="1" type="ORF">CDAR_212791</name>
</gene>
<keyword evidence="2" id="KW-1185">Reference proteome</keyword>
<accession>A0AAV4RG44</accession>
<name>A0AAV4RG44_9ARAC</name>
<reference evidence="1 2" key="1">
    <citation type="submission" date="2021-06" db="EMBL/GenBank/DDBJ databases">
        <title>Caerostris darwini draft genome.</title>
        <authorList>
            <person name="Kono N."/>
            <person name="Arakawa K."/>
        </authorList>
    </citation>
    <scope>NUCLEOTIDE SEQUENCE [LARGE SCALE GENOMIC DNA]</scope>
</reference>
<evidence type="ECO:0000313" key="1">
    <source>
        <dbReference type="EMBL" id="GIY20302.1"/>
    </source>
</evidence>
<sequence>MTSLLCFSSCQFHEKQIFISYIILHFTSPCRHFSKGDFRNKLHLYKNGTLISRVFIECTVRMLYDFSGRRVDFLADLSLDEKAVIHSSFRFHQQCVSNMEQREFFRLKSEVDFQPSAIVKV</sequence>
<comment type="caution">
    <text evidence="1">The sequence shown here is derived from an EMBL/GenBank/DDBJ whole genome shotgun (WGS) entry which is preliminary data.</text>
</comment>
<dbReference type="AlphaFoldDB" id="A0AAV4RG44"/>
<evidence type="ECO:0000313" key="2">
    <source>
        <dbReference type="Proteomes" id="UP001054837"/>
    </source>
</evidence>
<dbReference type="EMBL" id="BPLQ01006149">
    <property type="protein sequence ID" value="GIY20302.1"/>
    <property type="molecule type" value="Genomic_DNA"/>
</dbReference>
<organism evidence="1 2">
    <name type="scientific">Caerostris darwini</name>
    <dbReference type="NCBI Taxonomy" id="1538125"/>
    <lineage>
        <taxon>Eukaryota</taxon>
        <taxon>Metazoa</taxon>
        <taxon>Ecdysozoa</taxon>
        <taxon>Arthropoda</taxon>
        <taxon>Chelicerata</taxon>
        <taxon>Arachnida</taxon>
        <taxon>Araneae</taxon>
        <taxon>Araneomorphae</taxon>
        <taxon>Entelegynae</taxon>
        <taxon>Araneoidea</taxon>
        <taxon>Araneidae</taxon>
        <taxon>Caerostris</taxon>
    </lineage>
</organism>